<protein>
    <submittedName>
        <fullName evidence="1">Uncharacterized protein</fullName>
    </submittedName>
</protein>
<evidence type="ECO:0000313" key="2">
    <source>
        <dbReference type="Proteomes" id="UP000673691"/>
    </source>
</evidence>
<comment type="caution">
    <text evidence="1">The sequence shown here is derived from an EMBL/GenBank/DDBJ whole genome shotgun (WGS) entry which is preliminary data.</text>
</comment>
<gene>
    <name evidence="1" type="ORF">BJ554DRAFT_3819</name>
</gene>
<accession>A0A8H8DFJ5</accession>
<proteinExistence type="predicted"/>
<name>A0A8H8DFJ5_9FUNG</name>
<sequence>MCSGNCHDMRSVRRRGRRCAYKVPATPWDLMGGRVCPAASHVTHKKGTHLHRPTWVPWGGPHAWDERSALTHGIPTLR</sequence>
<reference evidence="1 2" key="1">
    <citation type="journal article" name="Sci. Rep.">
        <title>Genome-scale phylogenetic analyses confirm Olpidium as the closest living zoosporic fungus to the non-flagellated, terrestrial fungi.</title>
        <authorList>
            <person name="Chang Y."/>
            <person name="Rochon D."/>
            <person name="Sekimoto S."/>
            <person name="Wang Y."/>
            <person name="Chovatia M."/>
            <person name="Sandor L."/>
            <person name="Salamov A."/>
            <person name="Grigoriev I.V."/>
            <person name="Stajich J.E."/>
            <person name="Spatafora J.W."/>
        </authorList>
    </citation>
    <scope>NUCLEOTIDE SEQUENCE [LARGE SCALE GENOMIC DNA]</scope>
    <source>
        <strain evidence="1">S191</strain>
    </source>
</reference>
<dbReference type="EMBL" id="JAEFCI010011743">
    <property type="protein sequence ID" value="KAG5456443.1"/>
    <property type="molecule type" value="Genomic_DNA"/>
</dbReference>
<evidence type="ECO:0000313" key="1">
    <source>
        <dbReference type="EMBL" id="KAG5456443.1"/>
    </source>
</evidence>
<dbReference type="AlphaFoldDB" id="A0A8H8DFJ5"/>
<dbReference type="Proteomes" id="UP000673691">
    <property type="component" value="Unassembled WGS sequence"/>
</dbReference>
<keyword evidence="2" id="KW-1185">Reference proteome</keyword>
<organism evidence="1 2">
    <name type="scientific">Olpidium bornovanus</name>
    <dbReference type="NCBI Taxonomy" id="278681"/>
    <lineage>
        <taxon>Eukaryota</taxon>
        <taxon>Fungi</taxon>
        <taxon>Fungi incertae sedis</taxon>
        <taxon>Olpidiomycota</taxon>
        <taxon>Olpidiomycotina</taxon>
        <taxon>Olpidiomycetes</taxon>
        <taxon>Olpidiales</taxon>
        <taxon>Olpidiaceae</taxon>
        <taxon>Olpidium</taxon>
    </lineage>
</organism>